<sequence>MDYDISALLRPKCKVCSSSIRQGIDLRLMGKEVDEESGERLSYEEIIDWAAAHGLQISKAGLSRHKGDHLMPDVLGAIEAQRQVEAIAQATGQVLGMETAFLNMLVNKAIRALDGANLDLTQKGAIGGVVRAIETLLKVKKTEVAFSREKVKEAGKKLASTGRNAGISEETLQVILRDVYGLIDEEPPADDPEPAPTA</sequence>
<dbReference type="InterPro" id="IPR021874">
    <property type="entry name" value="Phage_Mu_Gp27"/>
</dbReference>
<organism evidence="1 2">
    <name type="scientific">Deinococcus aerius</name>
    <dbReference type="NCBI Taxonomy" id="200253"/>
    <lineage>
        <taxon>Bacteria</taxon>
        <taxon>Thermotogati</taxon>
        <taxon>Deinococcota</taxon>
        <taxon>Deinococci</taxon>
        <taxon>Deinococcales</taxon>
        <taxon>Deinococcaceae</taxon>
        <taxon>Deinococcus</taxon>
    </lineage>
</organism>
<dbReference type="AlphaFoldDB" id="A0A2I9DTC1"/>
<reference evidence="2" key="1">
    <citation type="submission" date="2018-01" db="EMBL/GenBank/DDBJ databases">
        <title>Draft Genome Sequence of the Radioresistant Bacterium Deinococcus aerius TR0125, Isolated from the Higher Atmosphere above Japan.</title>
        <authorList>
            <person name="Satoh K."/>
            <person name="Arai H."/>
            <person name="Sanzen T."/>
            <person name="Kawaguchi Y."/>
            <person name="Hayashi H."/>
            <person name="Yokobori S."/>
            <person name="Yamagishi A."/>
            <person name="Oono Y."/>
            <person name="Narumi I."/>
        </authorList>
    </citation>
    <scope>NUCLEOTIDE SEQUENCE [LARGE SCALE GENOMIC DNA]</scope>
    <source>
        <strain evidence="2">TR0125</strain>
    </source>
</reference>
<dbReference type="RefSeq" id="WP_165794147.1">
    <property type="nucleotide sequence ID" value="NZ_BFAG01000006.1"/>
</dbReference>
<dbReference type="Pfam" id="PF11985">
    <property type="entry name" value="Phage_Mu_Gp27"/>
    <property type="match status" value="1"/>
</dbReference>
<accession>A0A2I9DTC1</accession>
<protein>
    <submittedName>
        <fullName evidence="1">Uncharacterized protein</fullName>
    </submittedName>
</protein>
<evidence type="ECO:0000313" key="1">
    <source>
        <dbReference type="EMBL" id="GBF05857.1"/>
    </source>
</evidence>
<comment type="caution">
    <text evidence="1">The sequence shown here is derived from an EMBL/GenBank/DDBJ whole genome shotgun (WGS) entry which is preliminary data.</text>
</comment>
<dbReference type="Proteomes" id="UP000236569">
    <property type="component" value="Unassembled WGS sequence"/>
</dbReference>
<proteinExistence type="predicted"/>
<evidence type="ECO:0000313" key="2">
    <source>
        <dbReference type="Proteomes" id="UP000236569"/>
    </source>
</evidence>
<dbReference type="EMBL" id="BFAG01000006">
    <property type="protein sequence ID" value="GBF05857.1"/>
    <property type="molecule type" value="Genomic_DNA"/>
</dbReference>
<keyword evidence="2" id="KW-1185">Reference proteome</keyword>
<name>A0A2I9DTC1_9DEIO</name>
<gene>
    <name evidence="1" type="ORF">DAERI_060117</name>
</gene>